<evidence type="ECO:0000313" key="3">
    <source>
        <dbReference type="Proteomes" id="UP000599312"/>
    </source>
</evidence>
<dbReference type="AlphaFoldDB" id="A0A931FQY9"/>
<feature type="coiled-coil region" evidence="1">
    <location>
        <begin position="111"/>
        <end position="145"/>
    </location>
</feature>
<dbReference type="EMBL" id="JADQDO010000005">
    <property type="protein sequence ID" value="MBF9233963.1"/>
    <property type="molecule type" value="Genomic_DNA"/>
</dbReference>
<name>A0A931FQY9_9HYPH</name>
<evidence type="ECO:0000256" key="1">
    <source>
        <dbReference type="SAM" id="Coils"/>
    </source>
</evidence>
<reference evidence="2" key="1">
    <citation type="submission" date="2020-11" db="EMBL/GenBank/DDBJ databases">
        <authorList>
            <person name="Kim M.K."/>
        </authorList>
    </citation>
    <scope>NUCLEOTIDE SEQUENCE</scope>
    <source>
        <strain evidence="2">BT350</strain>
    </source>
</reference>
<keyword evidence="3" id="KW-1185">Reference proteome</keyword>
<keyword evidence="1" id="KW-0175">Coiled coil</keyword>
<sequence>MTEKREQIARVIAPHPFAAWQRQYDYCIKDGDSEDEARDCADQWHGNDINAAYEKADAILALPAATGDIGELVGMARRDAVHLEYGYLRVSADGSVNLIDPAFVLNRDPAGAALRTRAEAAEAKVKEQAEENERLKERVNKLIADYDSQTKFADVEAASYFREFIRRARAAIHGGA</sequence>
<dbReference type="RefSeq" id="WP_196271970.1">
    <property type="nucleotide sequence ID" value="NZ_JADQDO010000005.1"/>
</dbReference>
<protein>
    <submittedName>
        <fullName evidence="2">Uncharacterized protein</fullName>
    </submittedName>
</protein>
<proteinExistence type="predicted"/>
<evidence type="ECO:0000313" key="2">
    <source>
        <dbReference type="EMBL" id="MBF9233963.1"/>
    </source>
</evidence>
<gene>
    <name evidence="2" type="ORF">I2H38_11295</name>
</gene>
<comment type="caution">
    <text evidence="2">The sequence shown here is derived from an EMBL/GenBank/DDBJ whole genome shotgun (WGS) entry which is preliminary data.</text>
</comment>
<dbReference type="Proteomes" id="UP000599312">
    <property type="component" value="Unassembled WGS sequence"/>
</dbReference>
<accession>A0A931FQY9</accession>
<organism evidence="2 3">
    <name type="scientific">Microvirga alba</name>
    <dbReference type="NCBI Taxonomy" id="2791025"/>
    <lineage>
        <taxon>Bacteria</taxon>
        <taxon>Pseudomonadati</taxon>
        <taxon>Pseudomonadota</taxon>
        <taxon>Alphaproteobacteria</taxon>
        <taxon>Hyphomicrobiales</taxon>
        <taxon>Methylobacteriaceae</taxon>
        <taxon>Microvirga</taxon>
    </lineage>
</organism>